<dbReference type="EMBL" id="CP003364">
    <property type="protein sequence ID" value="AGA30437.1"/>
    <property type="molecule type" value="Genomic_DNA"/>
</dbReference>
<evidence type="ECO:0000256" key="2">
    <source>
        <dbReference type="ARBA" id="ARBA00022692"/>
    </source>
</evidence>
<evidence type="ECO:0000259" key="6">
    <source>
        <dbReference type="PROSITE" id="PS50125"/>
    </source>
</evidence>
<sequence length="567" mass="63645">MPNLKPDIHRPMKQNHPAPSRGERWIDAMDKPLLALAVVTIIVYLFDLVKGLGEWRSTWLGFSLLIDGIFAFDLLLKLRVYGITYVQTPWFLIDLISCLPLLDAIATGVKPIRAVRFVRGFRILRILRGLRILRALRSIPAFDQFVKDASASKKEKVIHHSMNIGLIGMTVTVLLFIVLSRKQMETDFISRIDSEVQGNVSAATLKALGGSLKLPGNDDHFFRRELVIDGQHKTAYFDMEPVEERSDQVEFFVILGMMTSMLFLMYIIAYHQLDVTQTQLRGLLNLALPKQVSERFLVDPHSYAQKSRMPATILFMDFVGFTKTCEGLAHDPNRLSAHLEAAMDCLVSELVKYDLIIDKFIGDAVMSFRGGPLVSGDPADHAYRAVRATLASTRALTELHDPYFHRVKIGGASGNDCLIGAFGTSARLSYTILGDAVNLAARLEPASGQCGTKNLFCENTQRLCAEQPDLVWRRWGRIRVAGKAAPVNVYEAFDPDEEPEMSFITTFHRALDAFEHNDFDLARDLFLQADSQRLDGDEPSRLYVPRCERLLLGGAPAGWEPVLNIHK</sequence>
<dbReference type="eggNOG" id="COG2114">
    <property type="taxonomic scope" value="Bacteria"/>
</dbReference>
<dbReference type="HOGENOM" id="CLU_480512_0_0_0"/>
<dbReference type="PROSITE" id="PS50125">
    <property type="entry name" value="GUANYLATE_CYCLASE_2"/>
    <property type="match status" value="1"/>
</dbReference>
<dbReference type="Gene3D" id="1.10.287.70">
    <property type="match status" value="1"/>
</dbReference>
<keyword evidence="3 5" id="KW-1133">Transmembrane helix</keyword>
<comment type="subcellular location">
    <subcellularLocation>
        <location evidence="1">Membrane</location>
        <topology evidence="1">Multi-pass membrane protein</topology>
    </subcellularLocation>
</comment>
<dbReference type="Pfam" id="PF00520">
    <property type="entry name" value="Ion_trans"/>
    <property type="match status" value="1"/>
</dbReference>
<dbReference type="SUPFAM" id="SSF81324">
    <property type="entry name" value="Voltage-gated potassium channels"/>
    <property type="match status" value="1"/>
</dbReference>
<evidence type="ECO:0000256" key="1">
    <source>
        <dbReference type="ARBA" id="ARBA00004141"/>
    </source>
</evidence>
<dbReference type="Pfam" id="PF00211">
    <property type="entry name" value="Guanylate_cyc"/>
    <property type="match status" value="1"/>
</dbReference>
<dbReference type="Gene3D" id="3.30.70.1230">
    <property type="entry name" value="Nucleotide cyclase"/>
    <property type="match status" value="1"/>
</dbReference>
<dbReference type="Proteomes" id="UP000010798">
    <property type="component" value="Chromosome"/>
</dbReference>
<dbReference type="InterPro" id="IPR029787">
    <property type="entry name" value="Nucleotide_cyclase"/>
</dbReference>
<organism evidence="7 8">
    <name type="scientific">Singulisphaera acidiphila (strain ATCC BAA-1392 / DSM 18658 / VKM B-2454 / MOB10)</name>
    <dbReference type="NCBI Taxonomy" id="886293"/>
    <lineage>
        <taxon>Bacteria</taxon>
        <taxon>Pseudomonadati</taxon>
        <taxon>Planctomycetota</taxon>
        <taxon>Planctomycetia</taxon>
        <taxon>Isosphaerales</taxon>
        <taxon>Isosphaeraceae</taxon>
        <taxon>Singulisphaera</taxon>
    </lineage>
</organism>
<dbReference type="GO" id="GO:0004016">
    <property type="term" value="F:adenylate cyclase activity"/>
    <property type="evidence" value="ECO:0007669"/>
    <property type="project" value="UniProtKB-ARBA"/>
</dbReference>
<feature type="transmembrane region" description="Helical" evidence="5">
    <location>
        <begin position="33"/>
        <end position="53"/>
    </location>
</feature>
<keyword evidence="8" id="KW-1185">Reference proteome</keyword>
<accession>L0DMG1</accession>
<feature type="transmembrane region" description="Helical" evidence="5">
    <location>
        <begin position="249"/>
        <end position="269"/>
    </location>
</feature>
<name>L0DMG1_SINAD</name>
<gene>
    <name evidence="7" type="ordered locus">Sinac_6357</name>
</gene>
<evidence type="ECO:0000256" key="5">
    <source>
        <dbReference type="SAM" id="Phobius"/>
    </source>
</evidence>
<dbReference type="GO" id="GO:0005216">
    <property type="term" value="F:monoatomic ion channel activity"/>
    <property type="evidence" value="ECO:0007669"/>
    <property type="project" value="InterPro"/>
</dbReference>
<evidence type="ECO:0000256" key="3">
    <source>
        <dbReference type="ARBA" id="ARBA00022989"/>
    </source>
</evidence>
<protein>
    <submittedName>
        <fullName evidence="7">Family 3 adenylate cyclase</fullName>
    </submittedName>
</protein>
<proteinExistence type="predicted"/>
<keyword evidence="4 5" id="KW-0472">Membrane</keyword>
<dbReference type="CDD" id="cd07302">
    <property type="entry name" value="CHD"/>
    <property type="match status" value="1"/>
</dbReference>
<reference evidence="7 8" key="1">
    <citation type="submission" date="2012-02" db="EMBL/GenBank/DDBJ databases">
        <title>Complete sequence of chromosome of Singulisphaera acidiphila DSM 18658.</title>
        <authorList>
            <consortium name="US DOE Joint Genome Institute (JGI-PGF)"/>
            <person name="Lucas S."/>
            <person name="Copeland A."/>
            <person name="Lapidus A."/>
            <person name="Glavina del Rio T."/>
            <person name="Dalin E."/>
            <person name="Tice H."/>
            <person name="Bruce D."/>
            <person name="Goodwin L."/>
            <person name="Pitluck S."/>
            <person name="Peters L."/>
            <person name="Ovchinnikova G."/>
            <person name="Chertkov O."/>
            <person name="Kyrpides N."/>
            <person name="Mavromatis K."/>
            <person name="Ivanova N."/>
            <person name="Brettin T."/>
            <person name="Detter J.C."/>
            <person name="Han C."/>
            <person name="Larimer F."/>
            <person name="Land M."/>
            <person name="Hauser L."/>
            <person name="Markowitz V."/>
            <person name="Cheng J.-F."/>
            <person name="Hugenholtz P."/>
            <person name="Woyke T."/>
            <person name="Wu D."/>
            <person name="Tindall B."/>
            <person name="Pomrenke H."/>
            <person name="Brambilla E."/>
            <person name="Klenk H.-P."/>
            <person name="Eisen J.A."/>
        </authorList>
    </citation>
    <scope>NUCLEOTIDE SEQUENCE [LARGE SCALE GENOMIC DNA]</scope>
    <source>
        <strain evidence="8">ATCC BAA-1392 / DSM 18658 / VKM B-2454 / MOB10</strain>
    </source>
</reference>
<dbReference type="PANTHER" id="PTHR43081">
    <property type="entry name" value="ADENYLATE CYCLASE, TERMINAL-DIFFERENTIATION SPECIFIC-RELATED"/>
    <property type="match status" value="1"/>
</dbReference>
<dbReference type="GO" id="GO:0035556">
    <property type="term" value="P:intracellular signal transduction"/>
    <property type="evidence" value="ECO:0007669"/>
    <property type="project" value="InterPro"/>
</dbReference>
<dbReference type="GO" id="GO:0016020">
    <property type="term" value="C:membrane"/>
    <property type="evidence" value="ECO:0007669"/>
    <property type="project" value="UniProtKB-SubCell"/>
</dbReference>
<evidence type="ECO:0000256" key="4">
    <source>
        <dbReference type="ARBA" id="ARBA00023136"/>
    </source>
</evidence>
<evidence type="ECO:0000313" key="7">
    <source>
        <dbReference type="EMBL" id="AGA30437.1"/>
    </source>
</evidence>
<dbReference type="InterPro" id="IPR001054">
    <property type="entry name" value="A/G_cyclase"/>
</dbReference>
<dbReference type="SUPFAM" id="SSF55073">
    <property type="entry name" value="Nucleotide cyclase"/>
    <property type="match status" value="1"/>
</dbReference>
<dbReference type="GO" id="GO:0009190">
    <property type="term" value="P:cyclic nucleotide biosynthetic process"/>
    <property type="evidence" value="ECO:0007669"/>
    <property type="project" value="InterPro"/>
</dbReference>
<feature type="transmembrane region" description="Helical" evidence="5">
    <location>
        <begin position="59"/>
        <end position="78"/>
    </location>
</feature>
<feature type="domain" description="Guanylate cyclase" evidence="6">
    <location>
        <begin position="312"/>
        <end position="444"/>
    </location>
</feature>
<dbReference type="SMART" id="SM00044">
    <property type="entry name" value="CYCc"/>
    <property type="match status" value="1"/>
</dbReference>
<feature type="transmembrane region" description="Helical" evidence="5">
    <location>
        <begin position="157"/>
        <end position="179"/>
    </location>
</feature>
<dbReference type="STRING" id="886293.Sinac_6357"/>
<dbReference type="InterPro" id="IPR005821">
    <property type="entry name" value="Ion_trans_dom"/>
</dbReference>
<evidence type="ECO:0000313" key="8">
    <source>
        <dbReference type="Proteomes" id="UP000010798"/>
    </source>
</evidence>
<feature type="transmembrane region" description="Helical" evidence="5">
    <location>
        <begin position="90"/>
        <end position="109"/>
    </location>
</feature>
<dbReference type="InterPro" id="IPR050697">
    <property type="entry name" value="Adenylyl/Guanylyl_Cyclase_3/4"/>
</dbReference>
<dbReference type="AlphaFoldDB" id="L0DMG1"/>
<dbReference type="KEGG" id="saci:Sinac_6357"/>
<dbReference type="PANTHER" id="PTHR43081:SF1">
    <property type="entry name" value="ADENYLATE CYCLASE, TERMINAL-DIFFERENTIATION SPECIFIC"/>
    <property type="match status" value="1"/>
</dbReference>
<keyword evidence="2 5" id="KW-0812">Transmembrane</keyword>